<evidence type="ECO:0000313" key="1">
    <source>
        <dbReference type="EMBL" id="QIC70686.1"/>
    </source>
</evidence>
<organism evidence="1 3">
    <name type="scientific">Acinetobacter indicus</name>
    <dbReference type="NCBI Taxonomy" id="756892"/>
    <lineage>
        <taxon>Bacteria</taxon>
        <taxon>Pseudomonadati</taxon>
        <taxon>Pseudomonadota</taxon>
        <taxon>Gammaproteobacteria</taxon>
        <taxon>Moraxellales</taxon>
        <taxon>Moraxellaceae</taxon>
        <taxon>Acinetobacter</taxon>
    </lineage>
</organism>
<dbReference type="AlphaFoldDB" id="A0A6C0Y3D1"/>
<evidence type="ECO:0008006" key="5">
    <source>
        <dbReference type="Google" id="ProtNLM"/>
    </source>
</evidence>
<proteinExistence type="predicted"/>
<dbReference type="InterPro" id="IPR023214">
    <property type="entry name" value="HAD_sf"/>
</dbReference>
<reference evidence="2 4" key="2">
    <citation type="submission" date="2020-02" db="EMBL/GenBank/DDBJ databases">
        <title>Tigecycline-resistant Acinetobacter species from pigs and migratory birds.</title>
        <authorList>
            <person name="Chen C."/>
            <person name="Sun J."/>
            <person name="Liao X.-P."/>
            <person name="Liu Y.-H."/>
        </authorList>
    </citation>
    <scope>NUCLEOTIDE SEQUENCE [LARGE SCALE GENOMIC DNA]</scope>
    <source>
        <strain evidence="2 4">C15_T</strain>
    </source>
</reference>
<dbReference type="EMBL" id="CP048654">
    <property type="protein sequence ID" value="QOW41880.1"/>
    <property type="molecule type" value="Genomic_DNA"/>
</dbReference>
<evidence type="ECO:0000313" key="4">
    <source>
        <dbReference type="Proteomes" id="UP000593812"/>
    </source>
</evidence>
<dbReference type="InterPro" id="IPR024197">
    <property type="entry name" value="TPP-like"/>
</dbReference>
<dbReference type="Proteomes" id="UP000593812">
    <property type="component" value="Chromosome"/>
</dbReference>
<dbReference type="RefSeq" id="WP_127800973.1">
    <property type="nucleotide sequence ID" value="NZ_CP041291.1"/>
</dbReference>
<name>A0A6C0Y3D1_9GAMM</name>
<evidence type="ECO:0000313" key="2">
    <source>
        <dbReference type="EMBL" id="QOW41880.1"/>
    </source>
</evidence>
<dbReference type="Gene3D" id="3.40.50.1000">
    <property type="entry name" value="HAD superfamily/HAD-like"/>
    <property type="match status" value="1"/>
</dbReference>
<dbReference type="SUPFAM" id="SSF56784">
    <property type="entry name" value="HAD-like"/>
    <property type="match status" value="1"/>
</dbReference>
<dbReference type="PIRSF" id="PIRSF030802">
    <property type="entry name" value="UCP030802"/>
    <property type="match status" value="1"/>
</dbReference>
<sequence>MNKPIVLIDLDDTLFQTHRRIKPEPHFKVATVDKNQAPLSFMTSKQEAMVEWLSHSADLVPVTARSIEALSRVKIDFNFGAVCSHGGTILNANKEIDLEWFEIQKSHIESLNSMMSDLPDLLQDLAKDLGPIRTWAVEENSLKIYTVAKQNEPEQGLFLTDLVKKLPVEIKENFYIHTNGNNLAIIPNAISKKNAVEFYLSKMDPHNERVVLGLGDSLSDFHFLTCCDWFGMPKNSQLHKFTDLSLQSDYAVRGFYGNV</sequence>
<evidence type="ECO:0000313" key="3">
    <source>
        <dbReference type="Proteomes" id="UP000503440"/>
    </source>
</evidence>
<dbReference type="Proteomes" id="UP000503440">
    <property type="component" value="Chromosome"/>
</dbReference>
<dbReference type="InterPro" id="IPR036412">
    <property type="entry name" value="HAD-like_sf"/>
</dbReference>
<accession>A0A6C0Y3D1</accession>
<reference evidence="1 3" key="1">
    <citation type="submission" date="2019-09" db="EMBL/GenBank/DDBJ databases">
        <title>Non-baumannii Acinetobacter spp. carrying blaNDM-1 isolated in China.</title>
        <authorList>
            <person name="Cui C."/>
            <person name="Chen C."/>
            <person name="Sun J."/>
            <person name="Liu Y."/>
        </authorList>
    </citation>
    <scope>NUCLEOTIDE SEQUENCE [LARGE SCALE GENOMIC DNA]</scope>
    <source>
        <strain evidence="1 3">B18</strain>
    </source>
</reference>
<protein>
    <recommendedName>
        <fullName evidence="5">Sucrose phosphatase-like domain-containing protein</fullName>
    </recommendedName>
</protein>
<dbReference type="EMBL" id="CP044455">
    <property type="protein sequence ID" value="QIC70686.1"/>
    <property type="molecule type" value="Genomic_DNA"/>
</dbReference>
<dbReference type="Gene3D" id="3.90.1070.10">
    <property type="match status" value="1"/>
</dbReference>
<gene>
    <name evidence="1" type="ORF">FSC09_09780</name>
    <name evidence="2" type="ORF">G0027_02825</name>
</gene>